<evidence type="ECO:0000256" key="1">
    <source>
        <dbReference type="ARBA" id="ARBA00006817"/>
    </source>
</evidence>
<comment type="similarity">
    <text evidence="1">Belongs to the AHA1 family.</text>
</comment>
<organism evidence="3 4">
    <name type="scientific">Mucilaginibacter mali</name>
    <dbReference type="NCBI Taxonomy" id="2740462"/>
    <lineage>
        <taxon>Bacteria</taxon>
        <taxon>Pseudomonadati</taxon>
        <taxon>Bacteroidota</taxon>
        <taxon>Sphingobacteriia</taxon>
        <taxon>Sphingobacteriales</taxon>
        <taxon>Sphingobacteriaceae</taxon>
        <taxon>Mucilaginibacter</taxon>
    </lineage>
</organism>
<sequence>MEDQNFSKTFTVDKTPEEVFNAISNVCSWWTENLEGASQNLNDEFEVRFGDVHYSRQKLSEVIPGKRMVWLITDSKLTFVEDHHEWTGTETVFEISAVDNKTQLTFTHKGLTPKFQCYNGCSSGWTYYINSLHQFIETGKGVPDERVMTV</sequence>
<feature type="domain" description="Activator of Hsp90 ATPase homologue 1/2-like C-terminal" evidence="2">
    <location>
        <begin position="15"/>
        <end position="136"/>
    </location>
</feature>
<dbReference type="KEGG" id="mmab:HQ865_24380"/>
<dbReference type="InterPro" id="IPR023393">
    <property type="entry name" value="START-like_dom_sf"/>
</dbReference>
<dbReference type="InterPro" id="IPR013538">
    <property type="entry name" value="ASHA1/2-like_C"/>
</dbReference>
<name>A0A7D4QFV0_9SPHI</name>
<dbReference type="SUPFAM" id="SSF55961">
    <property type="entry name" value="Bet v1-like"/>
    <property type="match status" value="1"/>
</dbReference>
<evidence type="ECO:0000313" key="4">
    <source>
        <dbReference type="Proteomes" id="UP000505355"/>
    </source>
</evidence>
<accession>A0A7D4QFV0</accession>
<dbReference type="EMBL" id="CP054139">
    <property type="protein sequence ID" value="QKJ32764.1"/>
    <property type="molecule type" value="Genomic_DNA"/>
</dbReference>
<dbReference type="AlphaFoldDB" id="A0A7D4QFV0"/>
<proteinExistence type="inferred from homology"/>
<gene>
    <name evidence="3" type="ORF">HQ865_24380</name>
</gene>
<dbReference type="Pfam" id="PF08327">
    <property type="entry name" value="AHSA1"/>
    <property type="match status" value="1"/>
</dbReference>
<dbReference type="Gene3D" id="3.30.530.20">
    <property type="match status" value="1"/>
</dbReference>
<dbReference type="CDD" id="cd07814">
    <property type="entry name" value="SRPBCC_CalC_Aha1-like"/>
    <property type="match status" value="1"/>
</dbReference>
<dbReference type="RefSeq" id="WP_173417410.1">
    <property type="nucleotide sequence ID" value="NZ_CP054139.1"/>
</dbReference>
<dbReference type="Proteomes" id="UP000505355">
    <property type="component" value="Chromosome"/>
</dbReference>
<evidence type="ECO:0000259" key="2">
    <source>
        <dbReference type="Pfam" id="PF08327"/>
    </source>
</evidence>
<keyword evidence="4" id="KW-1185">Reference proteome</keyword>
<evidence type="ECO:0000313" key="3">
    <source>
        <dbReference type="EMBL" id="QKJ32764.1"/>
    </source>
</evidence>
<protein>
    <submittedName>
        <fullName evidence="3">SRPBCC domain-containing protein</fullName>
    </submittedName>
</protein>
<reference evidence="3 4" key="1">
    <citation type="submission" date="2020-05" db="EMBL/GenBank/DDBJ databases">
        <title>Mucilaginibacter mali sp. nov.</title>
        <authorList>
            <person name="Kim H.S."/>
            <person name="Lee K.C."/>
            <person name="Suh M.K."/>
            <person name="Kim J.-S."/>
            <person name="Han K.-I."/>
            <person name="Eom M.K."/>
            <person name="Shin Y.K."/>
            <person name="Lee J.-S."/>
        </authorList>
    </citation>
    <scope>NUCLEOTIDE SEQUENCE [LARGE SCALE GENOMIC DNA]</scope>
    <source>
        <strain evidence="3 4">G2-14</strain>
    </source>
</reference>